<evidence type="ECO:0000313" key="1">
    <source>
        <dbReference type="EMBL" id="SNR47235.1"/>
    </source>
</evidence>
<organism evidence="1 2">
    <name type="scientific">Lutibacter agarilyticus</name>
    <dbReference type="NCBI Taxonomy" id="1109740"/>
    <lineage>
        <taxon>Bacteria</taxon>
        <taxon>Pseudomonadati</taxon>
        <taxon>Bacteroidota</taxon>
        <taxon>Flavobacteriia</taxon>
        <taxon>Flavobacteriales</taxon>
        <taxon>Flavobacteriaceae</taxon>
        <taxon>Lutibacter</taxon>
    </lineage>
</organism>
<dbReference type="AlphaFoldDB" id="A0A238WL00"/>
<reference evidence="1 2" key="1">
    <citation type="submission" date="2017-06" db="EMBL/GenBank/DDBJ databases">
        <authorList>
            <person name="Kim H.J."/>
            <person name="Triplett B.A."/>
        </authorList>
    </citation>
    <scope>NUCLEOTIDE SEQUENCE [LARGE SCALE GENOMIC DNA]</scope>
    <source>
        <strain evidence="1 2">DSM 29150</strain>
    </source>
</reference>
<gene>
    <name evidence="1" type="ORF">SAMN06265371_103336</name>
</gene>
<evidence type="ECO:0000313" key="2">
    <source>
        <dbReference type="Proteomes" id="UP000198384"/>
    </source>
</evidence>
<name>A0A238WL00_9FLAO</name>
<accession>A0A238WL00</accession>
<keyword evidence="2" id="KW-1185">Reference proteome</keyword>
<sequence>MVISRKIFFMLFLTMSYHTVFSQEKNLTDVTIYEAFQLFFNNEIKYQGVKGDWIFGLNEITAYHKFDYDNDGVNNMLIEFNAAPVDEGNYTNYYAVLFKNENNQSYHFIDFVEATDLQFLEAENQLIVFENTKNSKKVIYTLIDSKFVEYTK</sequence>
<protein>
    <submittedName>
        <fullName evidence="1">Uncharacterized protein</fullName>
    </submittedName>
</protein>
<dbReference type="Proteomes" id="UP000198384">
    <property type="component" value="Unassembled WGS sequence"/>
</dbReference>
<proteinExistence type="predicted"/>
<dbReference type="EMBL" id="FZNT01000003">
    <property type="protein sequence ID" value="SNR47235.1"/>
    <property type="molecule type" value="Genomic_DNA"/>
</dbReference>